<keyword evidence="4" id="KW-0067">ATP-binding</keyword>
<dbReference type="PROSITE" id="PS50146">
    <property type="entry name" value="DAGK"/>
    <property type="match status" value="1"/>
</dbReference>
<organism evidence="6 7">
    <name type="scientific">Deinococcus oregonensis</name>
    <dbReference type="NCBI Taxonomy" id="1805970"/>
    <lineage>
        <taxon>Bacteria</taxon>
        <taxon>Thermotogati</taxon>
        <taxon>Deinococcota</taxon>
        <taxon>Deinococci</taxon>
        <taxon>Deinococcales</taxon>
        <taxon>Deinococcaceae</taxon>
        <taxon>Deinococcus</taxon>
    </lineage>
</organism>
<evidence type="ECO:0000256" key="2">
    <source>
        <dbReference type="ARBA" id="ARBA00022741"/>
    </source>
</evidence>
<dbReference type="Proteomes" id="UP001589733">
    <property type="component" value="Unassembled WGS sequence"/>
</dbReference>
<dbReference type="InterPro" id="IPR050187">
    <property type="entry name" value="Lipid_Phosphate_FormReg"/>
</dbReference>
<dbReference type="Pfam" id="PF00781">
    <property type="entry name" value="DAGK_cat"/>
    <property type="match status" value="1"/>
</dbReference>
<protein>
    <submittedName>
        <fullName evidence="6">Diacylglycerol/lipid kinase family protein</fullName>
        <ecNumber evidence="6">2.7.1.-</ecNumber>
    </submittedName>
</protein>
<dbReference type="SUPFAM" id="SSF111331">
    <property type="entry name" value="NAD kinase/diacylglycerol kinase-like"/>
    <property type="match status" value="1"/>
</dbReference>
<reference evidence="6 7" key="1">
    <citation type="submission" date="2024-09" db="EMBL/GenBank/DDBJ databases">
        <authorList>
            <person name="Sun Q."/>
            <person name="Mori K."/>
        </authorList>
    </citation>
    <scope>NUCLEOTIDE SEQUENCE [LARGE SCALE GENOMIC DNA]</scope>
    <source>
        <strain evidence="6 7">JCM 13503</strain>
    </source>
</reference>
<dbReference type="Gene3D" id="3.40.50.10330">
    <property type="entry name" value="Probable inorganic polyphosphate/atp-NAD kinase, domain 1"/>
    <property type="match status" value="1"/>
</dbReference>
<feature type="domain" description="DAGKc" evidence="5">
    <location>
        <begin position="59"/>
        <end position="148"/>
    </location>
</feature>
<evidence type="ECO:0000313" key="6">
    <source>
        <dbReference type="EMBL" id="MFB9993567.1"/>
    </source>
</evidence>
<dbReference type="EC" id="2.7.1.-" evidence="6"/>
<dbReference type="RefSeq" id="WP_380012651.1">
    <property type="nucleotide sequence ID" value="NZ_JBHLYR010000051.1"/>
</dbReference>
<dbReference type="InterPro" id="IPR017438">
    <property type="entry name" value="ATP-NAD_kinase_N"/>
</dbReference>
<keyword evidence="2" id="KW-0547">Nucleotide-binding</keyword>
<dbReference type="InterPro" id="IPR045540">
    <property type="entry name" value="YegS/DAGK_C"/>
</dbReference>
<dbReference type="SMART" id="SM00046">
    <property type="entry name" value="DAGKc"/>
    <property type="match status" value="1"/>
</dbReference>
<dbReference type="InterPro" id="IPR001206">
    <property type="entry name" value="Diacylglycerol_kinase_cat_dom"/>
</dbReference>
<gene>
    <name evidence="6" type="ORF">ACFFLM_16510</name>
</gene>
<name>A0ABV6B1D0_9DEIO</name>
<proteinExistence type="predicted"/>
<evidence type="ECO:0000259" key="5">
    <source>
        <dbReference type="PROSITE" id="PS50146"/>
    </source>
</evidence>
<keyword evidence="1 6" id="KW-0808">Transferase</keyword>
<accession>A0ABV6B1D0</accession>
<comment type="caution">
    <text evidence="6">The sequence shown here is derived from an EMBL/GenBank/DDBJ whole genome shotgun (WGS) entry which is preliminary data.</text>
</comment>
<dbReference type="PANTHER" id="PTHR12358">
    <property type="entry name" value="SPHINGOSINE KINASE"/>
    <property type="match status" value="1"/>
</dbReference>
<dbReference type="PANTHER" id="PTHR12358:SF54">
    <property type="entry name" value="SPHINGOSINE KINASE RELATED PROTEIN"/>
    <property type="match status" value="1"/>
</dbReference>
<dbReference type="GO" id="GO:0016301">
    <property type="term" value="F:kinase activity"/>
    <property type="evidence" value="ECO:0007669"/>
    <property type="project" value="UniProtKB-KW"/>
</dbReference>
<evidence type="ECO:0000256" key="1">
    <source>
        <dbReference type="ARBA" id="ARBA00022679"/>
    </source>
</evidence>
<sequence>MTLQSADSPSSVSPQVPSTEATLIYNAKAGTSERASPDHLVEGLTGIGYRPVYRATASADDIAQALADAQGTIFVAGGDGTLRAVALHLLARPDEERAALRLGVIPMGTANNVARTLGVLGNPLDVIRAYAGAQAVPFDVGRVQAPWGHDLFLEACGCGLFADVLAEYGSEDDKSVLRGVQAMLKAIPGFTPPTISLTLDGHSYPDDAYTILEVMNTSATGPTLRFSTHADPTEGKLDVIRVAHHNREGMLAYVTSLLNDTFENRPSVQSDDAGITEIGNVGQIFHVDGEARQAAPGGVVRVEVWAGALQMLRPTPAPKG</sequence>
<evidence type="ECO:0000313" key="7">
    <source>
        <dbReference type="Proteomes" id="UP001589733"/>
    </source>
</evidence>
<dbReference type="InterPro" id="IPR016064">
    <property type="entry name" value="NAD/diacylglycerol_kinase_sf"/>
</dbReference>
<keyword evidence="7" id="KW-1185">Reference proteome</keyword>
<dbReference type="EMBL" id="JBHLYR010000051">
    <property type="protein sequence ID" value="MFB9993567.1"/>
    <property type="molecule type" value="Genomic_DNA"/>
</dbReference>
<dbReference type="Gene3D" id="2.60.200.40">
    <property type="match status" value="1"/>
</dbReference>
<evidence type="ECO:0000256" key="4">
    <source>
        <dbReference type="ARBA" id="ARBA00022840"/>
    </source>
</evidence>
<keyword evidence="3 6" id="KW-0418">Kinase</keyword>
<dbReference type="Pfam" id="PF19279">
    <property type="entry name" value="YegS_C"/>
    <property type="match status" value="1"/>
</dbReference>
<evidence type="ECO:0000256" key="3">
    <source>
        <dbReference type="ARBA" id="ARBA00022777"/>
    </source>
</evidence>